<proteinExistence type="predicted"/>
<organism evidence="1 2">
    <name type="scientific">Smallanthus sonchifolius</name>
    <dbReference type="NCBI Taxonomy" id="185202"/>
    <lineage>
        <taxon>Eukaryota</taxon>
        <taxon>Viridiplantae</taxon>
        <taxon>Streptophyta</taxon>
        <taxon>Embryophyta</taxon>
        <taxon>Tracheophyta</taxon>
        <taxon>Spermatophyta</taxon>
        <taxon>Magnoliopsida</taxon>
        <taxon>eudicotyledons</taxon>
        <taxon>Gunneridae</taxon>
        <taxon>Pentapetalae</taxon>
        <taxon>asterids</taxon>
        <taxon>campanulids</taxon>
        <taxon>Asterales</taxon>
        <taxon>Asteraceae</taxon>
        <taxon>Asteroideae</taxon>
        <taxon>Heliantheae alliance</taxon>
        <taxon>Millerieae</taxon>
        <taxon>Smallanthus</taxon>
    </lineage>
</organism>
<reference evidence="2" key="1">
    <citation type="journal article" date="2022" name="Mol. Ecol. Resour.">
        <title>The genomes of chicory, endive, great burdock and yacon provide insights into Asteraceae palaeo-polyploidization history and plant inulin production.</title>
        <authorList>
            <person name="Fan W."/>
            <person name="Wang S."/>
            <person name="Wang H."/>
            <person name="Wang A."/>
            <person name="Jiang F."/>
            <person name="Liu H."/>
            <person name="Zhao H."/>
            <person name="Xu D."/>
            <person name="Zhang Y."/>
        </authorList>
    </citation>
    <scope>NUCLEOTIDE SEQUENCE [LARGE SCALE GENOMIC DNA]</scope>
    <source>
        <strain evidence="2">cv. Yunnan</strain>
    </source>
</reference>
<protein>
    <submittedName>
        <fullName evidence="1">Uncharacterized protein</fullName>
    </submittedName>
</protein>
<dbReference type="EMBL" id="CM042019">
    <property type="protein sequence ID" value="KAI3825563.1"/>
    <property type="molecule type" value="Genomic_DNA"/>
</dbReference>
<reference evidence="1 2" key="2">
    <citation type="journal article" date="2022" name="Mol. Ecol. Resour.">
        <title>The genomes of chicory, endive, great burdock and yacon provide insights into Asteraceae paleo-polyploidization history and plant inulin production.</title>
        <authorList>
            <person name="Fan W."/>
            <person name="Wang S."/>
            <person name="Wang H."/>
            <person name="Wang A."/>
            <person name="Jiang F."/>
            <person name="Liu H."/>
            <person name="Zhao H."/>
            <person name="Xu D."/>
            <person name="Zhang Y."/>
        </authorList>
    </citation>
    <scope>NUCLEOTIDE SEQUENCE [LARGE SCALE GENOMIC DNA]</scope>
    <source>
        <strain evidence="2">cv. Yunnan</strain>
        <tissue evidence="1">Leaves</tissue>
    </source>
</reference>
<keyword evidence="2" id="KW-1185">Reference proteome</keyword>
<sequence>MTKAFVLLSSSIKKHRKHTKMYNNRKKLGRRPSKGNKGNPIEIDTNERLKTSEIDSTRKMLDFDDLDSDTPLNELKRSTEDLEEWDSDTPIIDLKRAKKDVEFTDLCTSTKSKRPMWKGVGTIERNNNIKKVLEKNSTKTVEKTVKEKKVLQGKNGKGTIVLKREKKVVETKDCNKGKTVIKRGKKEQKRNAVKEMGFARLLRFKMDRIPAKLAIYVVDKFNPEEMEIMLPCGSIKIDSEVIHQLLGLPKGGVSFSSLVELDIMDEGVSRWKNRYPGWFISPTKMVDQIEASDDEDIFEFRMDFLMCFVTIMLIYLESTKYMGMEVDPKVNPLSFWNMINLKERQRLEIQGGGFGVGPLKALSSYNDIECDEDTPVVDQMKEDIIIAKDQISSVLKGVNLEKGESSSNEEIEEQDQETDEQTDYKWTEGLENIVENEKLELDESCVSPCISQYKKIKSDCEVMQGDNREKDVTFLMRLDAKGGEYEASEESGFVAMLNVAVNVSIEEGDVAKKDETTSAMAAIPVTVINVTDIQTVNSGGSKSIGDNIYVDGQIATMGNEGVETSITNFEEQLVGIRNEEMTNIERNVEVGGEEIEKEVVITIGKEVVITTDNNMGKIIVELEPKRKNPLREKAITIYEKPPYQLRGFPWMLNDENTKKEKRMERFRKNMKATVKGDDKMADLKAFDMVLFPVLEFNHYYLLVFELKNTSISVIDNSCDKYPFVRMLNNKEYFKKDSCYKIADEEDGCTYPALASKCVEGKGGGCSIKEREGSGSVTRVVIYDVFIASETKTWSFRRLGRLLFTGSNQTAVLTTSFVACNI</sequence>
<evidence type="ECO:0000313" key="2">
    <source>
        <dbReference type="Proteomes" id="UP001056120"/>
    </source>
</evidence>
<dbReference type="Proteomes" id="UP001056120">
    <property type="component" value="Linkage Group LG02"/>
</dbReference>
<gene>
    <name evidence="1" type="ORF">L1987_07054</name>
</gene>
<comment type="caution">
    <text evidence="1">The sequence shown here is derived from an EMBL/GenBank/DDBJ whole genome shotgun (WGS) entry which is preliminary data.</text>
</comment>
<name>A0ACB9K010_9ASTR</name>
<evidence type="ECO:0000313" key="1">
    <source>
        <dbReference type="EMBL" id="KAI3825563.1"/>
    </source>
</evidence>
<accession>A0ACB9K010</accession>